<proteinExistence type="predicted"/>
<comment type="caution">
    <text evidence="1">The sequence shown here is derived from an EMBL/GenBank/DDBJ whole genome shotgun (WGS) entry which is preliminary data.</text>
</comment>
<dbReference type="Proteomes" id="UP000807785">
    <property type="component" value="Unassembled WGS sequence"/>
</dbReference>
<name>A0A9D7EC24_9PROT</name>
<gene>
    <name evidence="1" type="ORF">IPH26_18550</name>
</gene>
<protein>
    <recommendedName>
        <fullName evidence="3">Integrase catalytic domain-containing protein</fullName>
    </recommendedName>
</protein>
<sequence length="43" mass="4809">MAEAKQALGQYFAFFNQCRRHQGIGNQTPDALYYAEQESALAA</sequence>
<dbReference type="EMBL" id="JADJEV010000005">
    <property type="protein sequence ID" value="MBK6974837.1"/>
    <property type="molecule type" value="Genomic_DNA"/>
</dbReference>
<accession>A0A9D7EC24</accession>
<dbReference type="AlphaFoldDB" id="A0A9D7EC24"/>
<evidence type="ECO:0000313" key="2">
    <source>
        <dbReference type="Proteomes" id="UP000807785"/>
    </source>
</evidence>
<organism evidence="1 2">
    <name type="scientific">Candidatus Methylophosphatis roskildensis</name>
    <dbReference type="NCBI Taxonomy" id="2899263"/>
    <lineage>
        <taxon>Bacteria</taxon>
        <taxon>Pseudomonadati</taxon>
        <taxon>Pseudomonadota</taxon>
        <taxon>Betaproteobacteria</taxon>
        <taxon>Nitrosomonadales</taxon>
        <taxon>Sterolibacteriaceae</taxon>
        <taxon>Candidatus Methylophosphatis</taxon>
    </lineage>
</organism>
<reference evidence="1" key="1">
    <citation type="submission" date="2020-10" db="EMBL/GenBank/DDBJ databases">
        <title>Connecting structure to function with the recovery of over 1000 high-quality activated sludge metagenome-assembled genomes encoding full-length rRNA genes using long-read sequencing.</title>
        <authorList>
            <person name="Singleton C.M."/>
            <person name="Petriglieri F."/>
            <person name="Kristensen J.M."/>
            <person name="Kirkegaard R.H."/>
            <person name="Michaelsen T.Y."/>
            <person name="Andersen M.H."/>
            <person name="Karst S.M."/>
            <person name="Dueholm M.S."/>
            <person name="Nielsen P.H."/>
            <person name="Albertsen M."/>
        </authorList>
    </citation>
    <scope>NUCLEOTIDE SEQUENCE</scope>
    <source>
        <strain evidence="1">Bjer_18-Q3-R1-45_BAT3C.347</strain>
    </source>
</reference>
<evidence type="ECO:0000313" key="1">
    <source>
        <dbReference type="EMBL" id="MBK6974837.1"/>
    </source>
</evidence>
<evidence type="ECO:0008006" key="3">
    <source>
        <dbReference type="Google" id="ProtNLM"/>
    </source>
</evidence>